<keyword evidence="3" id="KW-1185">Reference proteome</keyword>
<evidence type="ECO:0000256" key="1">
    <source>
        <dbReference type="SAM" id="MobiDB-lite"/>
    </source>
</evidence>
<dbReference type="EMBL" id="JBIRPU010000002">
    <property type="protein sequence ID" value="MFI0791892.1"/>
    <property type="molecule type" value="Genomic_DNA"/>
</dbReference>
<name>A0ABW7SGP1_9ACTN</name>
<proteinExistence type="predicted"/>
<evidence type="ECO:0000313" key="2">
    <source>
        <dbReference type="EMBL" id="MFI0791892.1"/>
    </source>
</evidence>
<comment type="caution">
    <text evidence="2">The sequence shown here is derived from an EMBL/GenBank/DDBJ whole genome shotgun (WGS) entry which is preliminary data.</text>
</comment>
<gene>
    <name evidence="2" type="ORF">ACH4OY_04195</name>
</gene>
<evidence type="ECO:0008006" key="4">
    <source>
        <dbReference type="Google" id="ProtNLM"/>
    </source>
</evidence>
<feature type="region of interest" description="Disordered" evidence="1">
    <location>
        <begin position="46"/>
        <end position="82"/>
    </location>
</feature>
<accession>A0ABW7SGP1</accession>
<organism evidence="2 3">
    <name type="scientific">Micromonospora rubida</name>
    <dbReference type="NCBI Taxonomy" id="2697657"/>
    <lineage>
        <taxon>Bacteria</taxon>
        <taxon>Bacillati</taxon>
        <taxon>Actinomycetota</taxon>
        <taxon>Actinomycetes</taxon>
        <taxon>Micromonosporales</taxon>
        <taxon>Micromonosporaceae</taxon>
        <taxon>Micromonospora</taxon>
    </lineage>
</organism>
<protein>
    <recommendedName>
        <fullName evidence="4">Antitoxin</fullName>
    </recommendedName>
</protein>
<sequence length="82" mass="9225">MSEPVKKVAQQAESRLDRIAKSAQEQFNKITEGRFTDRIKEGRFADQLDHGVDQGRADARRNQGRADARRDQQREGRGGSAA</sequence>
<dbReference type="Proteomes" id="UP001611075">
    <property type="component" value="Unassembled WGS sequence"/>
</dbReference>
<dbReference type="RefSeq" id="WP_396676549.1">
    <property type="nucleotide sequence ID" value="NZ_JBIRPU010000002.1"/>
</dbReference>
<evidence type="ECO:0000313" key="3">
    <source>
        <dbReference type="Proteomes" id="UP001611075"/>
    </source>
</evidence>
<reference evidence="2 3" key="1">
    <citation type="submission" date="2024-10" db="EMBL/GenBank/DDBJ databases">
        <title>The Natural Products Discovery Center: Release of the First 8490 Sequenced Strains for Exploring Actinobacteria Biosynthetic Diversity.</title>
        <authorList>
            <person name="Kalkreuter E."/>
            <person name="Kautsar S.A."/>
            <person name="Yang D."/>
            <person name="Bader C.D."/>
            <person name="Teijaro C.N."/>
            <person name="Fluegel L."/>
            <person name="Davis C.M."/>
            <person name="Simpson J.R."/>
            <person name="Lauterbach L."/>
            <person name="Steele A.D."/>
            <person name="Gui C."/>
            <person name="Meng S."/>
            <person name="Li G."/>
            <person name="Viehrig K."/>
            <person name="Ye F."/>
            <person name="Su P."/>
            <person name="Kiefer A.F."/>
            <person name="Nichols A."/>
            <person name="Cepeda A.J."/>
            <person name="Yan W."/>
            <person name="Fan B."/>
            <person name="Jiang Y."/>
            <person name="Adhikari A."/>
            <person name="Zheng C.-J."/>
            <person name="Schuster L."/>
            <person name="Cowan T.M."/>
            <person name="Smanski M.J."/>
            <person name="Chevrette M.G."/>
            <person name="De Carvalho L.P.S."/>
            <person name="Shen B."/>
        </authorList>
    </citation>
    <scope>NUCLEOTIDE SEQUENCE [LARGE SCALE GENOMIC DNA]</scope>
    <source>
        <strain evidence="2 3">NPDC021253</strain>
    </source>
</reference>